<reference evidence="4 5" key="1">
    <citation type="submission" date="2017-12" db="EMBL/GenBank/DDBJ databases">
        <authorList>
            <person name="Pombert J.-F."/>
            <person name="Haag K.L."/>
            <person name="Ebert D."/>
        </authorList>
    </citation>
    <scope>NUCLEOTIDE SEQUENCE [LARGE SCALE GENOMIC DNA]</scope>
    <source>
        <strain evidence="2">FI-OER-3-3</strain>
        <strain evidence="3">IL-G-3</strain>
    </source>
</reference>
<evidence type="ECO:0000313" key="4">
    <source>
        <dbReference type="Proteomes" id="UP000292282"/>
    </source>
</evidence>
<comment type="caution">
    <text evidence="2">The sequence shown here is derived from an EMBL/GenBank/DDBJ whole genome shotgun (WGS) entry which is preliminary data.</text>
</comment>
<dbReference type="VEuPathDB" id="MicrosporidiaDB:CWI38_0177p0010"/>
<accession>A0A4Q9LCE5</accession>
<dbReference type="EMBL" id="PITJ01000001">
    <property type="protein sequence ID" value="TBU05553.1"/>
    <property type="molecule type" value="Genomic_DNA"/>
</dbReference>
<gene>
    <name evidence="2" type="ORF">CWI37_0001p0030</name>
    <name evidence="3" type="ORF">CWI38_0177p0010</name>
</gene>
<evidence type="ECO:0000313" key="2">
    <source>
        <dbReference type="EMBL" id="TBU05553.1"/>
    </source>
</evidence>
<sequence length="100" mass="10695">MSCGHKSPGCSEQKPVEPAEPSGGNICIHMNVIRDPTALSGEESEEESEKEGEAEDEIEEVVTIYVTKKAVSASSAKSRKSSKPGKSKKSGKSRKSSRRS</sequence>
<evidence type="ECO:0000313" key="3">
    <source>
        <dbReference type="EMBL" id="TBU19900.1"/>
    </source>
</evidence>
<name>A0A4Q9LCE5_9MICR</name>
<evidence type="ECO:0000313" key="5">
    <source>
        <dbReference type="Proteomes" id="UP000292362"/>
    </source>
</evidence>
<feature type="compositionally biased region" description="Acidic residues" evidence="1">
    <location>
        <begin position="42"/>
        <end position="60"/>
    </location>
</feature>
<evidence type="ECO:0000256" key="1">
    <source>
        <dbReference type="SAM" id="MobiDB-lite"/>
    </source>
</evidence>
<keyword evidence="4" id="KW-1185">Reference proteome</keyword>
<protein>
    <submittedName>
        <fullName evidence="2">Uncharacterized protein</fullName>
    </submittedName>
</protein>
<dbReference type="Proteomes" id="UP000292282">
    <property type="component" value="Unassembled WGS sequence"/>
</dbReference>
<feature type="region of interest" description="Disordered" evidence="1">
    <location>
        <begin position="1"/>
        <end position="100"/>
    </location>
</feature>
<dbReference type="Proteomes" id="UP000292362">
    <property type="component" value="Unassembled WGS sequence"/>
</dbReference>
<dbReference type="AlphaFoldDB" id="A0A4Q9LCE5"/>
<organism evidence="2 5">
    <name type="scientific">Hamiltosporidium tvaerminnensis</name>
    <dbReference type="NCBI Taxonomy" id="1176355"/>
    <lineage>
        <taxon>Eukaryota</taxon>
        <taxon>Fungi</taxon>
        <taxon>Fungi incertae sedis</taxon>
        <taxon>Microsporidia</taxon>
        <taxon>Dubosqiidae</taxon>
        <taxon>Hamiltosporidium</taxon>
    </lineage>
</organism>
<proteinExistence type="predicted"/>
<feature type="compositionally biased region" description="Basic residues" evidence="1">
    <location>
        <begin position="77"/>
        <end position="100"/>
    </location>
</feature>
<dbReference type="EMBL" id="PITK01000177">
    <property type="protein sequence ID" value="TBU19900.1"/>
    <property type="molecule type" value="Genomic_DNA"/>
</dbReference>
<dbReference type="VEuPathDB" id="MicrosporidiaDB:CWI37_0001p0030"/>